<dbReference type="GO" id="GO:0043565">
    <property type="term" value="F:sequence-specific DNA binding"/>
    <property type="evidence" value="ECO:0007669"/>
    <property type="project" value="InterPro"/>
</dbReference>
<dbReference type="SUPFAM" id="SSF52317">
    <property type="entry name" value="Class I glutamine amidotransferase-like"/>
    <property type="match status" value="1"/>
</dbReference>
<dbReference type="GO" id="GO:0003700">
    <property type="term" value="F:DNA-binding transcription factor activity"/>
    <property type="evidence" value="ECO:0007669"/>
    <property type="project" value="InterPro"/>
</dbReference>
<evidence type="ECO:0000256" key="1">
    <source>
        <dbReference type="ARBA" id="ARBA00023015"/>
    </source>
</evidence>
<gene>
    <name evidence="5" type="ORF">HNR12_002514</name>
</gene>
<name>A0A853BNL9_9ACTN</name>
<dbReference type="EMBL" id="JACCFO010000001">
    <property type="protein sequence ID" value="NYI96237.1"/>
    <property type="molecule type" value="Genomic_DNA"/>
</dbReference>
<organism evidence="5 6">
    <name type="scientific">Streptomonospora nanhaiensis</name>
    <dbReference type="NCBI Taxonomy" id="1323731"/>
    <lineage>
        <taxon>Bacteria</taxon>
        <taxon>Bacillati</taxon>
        <taxon>Actinomycetota</taxon>
        <taxon>Actinomycetes</taxon>
        <taxon>Streptosporangiales</taxon>
        <taxon>Nocardiopsidaceae</taxon>
        <taxon>Streptomonospora</taxon>
    </lineage>
</organism>
<dbReference type="PANTHER" id="PTHR43130:SF3">
    <property type="entry name" value="HTH-TYPE TRANSCRIPTIONAL REGULATOR RV1931C"/>
    <property type="match status" value="1"/>
</dbReference>
<dbReference type="InterPro" id="IPR002818">
    <property type="entry name" value="DJ-1/PfpI"/>
</dbReference>
<proteinExistence type="predicted"/>
<accession>A0A853BNL9</accession>
<sequence>MHVVAVLAFEGIVGFDLTIPCQVFSFAPGYEVRVCADTDIAATAAGRETFRLSAPYGLAEARRADTVVVPGGDPANPPPEEVLGLLRETVDRGARVASICTGAFVLAAAGLLDGRPAATHWLLADDLARAHPRVRVDPSVLFVDDGQILTSAGVASGLDLCLHMVRRDRGAAAAADTGRMIVMPPQRPGGQAQFIEHRDPVDDTADLGATLRWMEDHLDEPLTVADIAAHAAVSPRHLSRRFRAQTGTTPLRWLLDRRLQRARELLETTGLPVARIARSTGFGTVETLRYHFGRQVGATPTAYRAAFQ</sequence>
<dbReference type="PROSITE" id="PS01124">
    <property type="entry name" value="HTH_ARAC_FAMILY_2"/>
    <property type="match status" value="1"/>
</dbReference>
<keyword evidence="2" id="KW-0238">DNA-binding</keyword>
<dbReference type="InterPro" id="IPR018060">
    <property type="entry name" value="HTH_AraC"/>
</dbReference>
<dbReference type="PROSITE" id="PS00041">
    <property type="entry name" value="HTH_ARAC_FAMILY_1"/>
    <property type="match status" value="1"/>
</dbReference>
<comment type="caution">
    <text evidence="5">The sequence shown here is derived from an EMBL/GenBank/DDBJ whole genome shotgun (WGS) entry which is preliminary data.</text>
</comment>
<dbReference type="Proteomes" id="UP000575985">
    <property type="component" value="Unassembled WGS sequence"/>
</dbReference>
<evidence type="ECO:0000259" key="4">
    <source>
        <dbReference type="PROSITE" id="PS01124"/>
    </source>
</evidence>
<reference evidence="5 6" key="1">
    <citation type="submission" date="2020-07" db="EMBL/GenBank/DDBJ databases">
        <title>Sequencing the genomes of 1000 actinobacteria strains.</title>
        <authorList>
            <person name="Klenk H.-P."/>
        </authorList>
    </citation>
    <scope>NUCLEOTIDE SEQUENCE [LARGE SCALE GENOMIC DNA]</scope>
    <source>
        <strain evidence="5 6">DSM 45927</strain>
    </source>
</reference>
<keyword evidence="1" id="KW-0805">Transcription regulation</keyword>
<dbReference type="InterPro" id="IPR018062">
    <property type="entry name" value="HTH_AraC-typ_CS"/>
</dbReference>
<dbReference type="SMART" id="SM00342">
    <property type="entry name" value="HTH_ARAC"/>
    <property type="match status" value="1"/>
</dbReference>
<dbReference type="RefSeq" id="WP_179767635.1">
    <property type="nucleotide sequence ID" value="NZ_JACCFO010000001.1"/>
</dbReference>
<dbReference type="AlphaFoldDB" id="A0A853BNL9"/>
<dbReference type="InterPro" id="IPR009057">
    <property type="entry name" value="Homeodomain-like_sf"/>
</dbReference>
<evidence type="ECO:0000313" key="6">
    <source>
        <dbReference type="Proteomes" id="UP000575985"/>
    </source>
</evidence>
<evidence type="ECO:0000313" key="5">
    <source>
        <dbReference type="EMBL" id="NYI96237.1"/>
    </source>
</evidence>
<dbReference type="Pfam" id="PF01965">
    <property type="entry name" value="DJ-1_PfpI"/>
    <property type="match status" value="1"/>
</dbReference>
<evidence type="ECO:0000256" key="2">
    <source>
        <dbReference type="ARBA" id="ARBA00023125"/>
    </source>
</evidence>
<dbReference type="CDD" id="cd03137">
    <property type="entry name" value="GATase1_AraC_1"/>
    <property type="match status" value="1"/>
</dbReference>
<dbReference type="SUPFAM" id="SSF46689">
    <property type="entry name" value="Homeodomain-like"/>
    <property type="match status" value="2"/>
</dbReference>
<evidence type="ECO:0000256" key="3">
    <source>
        <dbReference type="ARBA" id="ARBA00023163"/>
    </source>
</evidence>
<dbReference type="Gene3D" id="1.10.10.60">
    <property type="entry name" value="Homeodomain-like"/>
    <property type="match status" value="1"/>
</dbReference>
<protein>
    <submittedName>
        <fullName evidence="5">Transcriptional regulator GlxA family with amidase domain</fullName>
    </submittedName>
</protein>
<dbReference type="InterPro" id="IPR052158">
    <property type="entry name" value="INH-QAR"/>
</dbReference>
<feature type="domain" description="HTH araC/xylS-type" evidence="4">
    <location>
        <begin position="208"/>
        <end position="306"/>
    </location>
</feature>
<keyword evidence="3" id="KW-0804">Transcription</keyword>
<dbReference type="Gene3D" id="3.40.50.880">
    <property type="match status" value="1"/>
</dbReference>
<dbReference type="PANTHER" id="PTHR43130">
    <property type="entry name" value="ARAC-FAMILY TRANSCRIPTIONAL REGULATOR"/>
    <property type="match status" value="1"/>
</dbReference>
<keyword evidence="6" id="KW-1185">Reference proteome</keyword>
<dbReference type="Pfam" id="PF12833">
    <property type="entry name" value="HTH_18"/>
    <property type="match status" value="1"/>
</dbReference>
<dbReference type="InterPro" id="IPR029062">
    <property type="entry name" value="Class_I_gatase-like"/>
</dbReference>